<dbReference type="PANTHER" id="PTHR33992:SF1">
    <property type="entry name" value="RIBONUCLEASE P PROTEIN COMPONENT"/>
    <property type="match status" value="1"/>
</dbReference>
<sequence length="113" mass="13411">MKKMHKLKKNHEFSMVFDKGSSYANRQFVLYVLKKPAQSEYRVGVTVSRKLGNAVTRNRMKRLLREVLKELDDFLDPKKDYVIIARKPALEMEYEELKKSFKHVLRKSGSRSF</sequence>
<accession>A0A419UTZ5</accession>
<dbReference type="AlphaFoldDB" id="A0A419UTZ5"/>
<protein>
    <recommendedName>
        <fullName evidence="7 8">Ribonuclease P protein component</fullName>
        <shortName evidence="7">RNase P protein</shortName>
        <shortName evidence="7">RNaseP protein</shortName>
        <ecNumber evidence="7 8">3.1.26.5</ecNumber>
    </recommendedName>
    <alternativeName>
        <fullName evidence="7">Protein C5</fullName>
    </alternativeName>
</protein>
<reference evidence="9 10" key="1">
    <citation type="submission" date="2018-09" db="EMBL/GenBank/DDBJ databases">
        <title>Genomic Encyclopedia of Archaeal and Bacterial Type Strains, Phase II (KMG-II): from individual species to whole genera.</title>
        <authorList>
            <person name="Goeker M."/>
        </authorList>
    </citation>
    <scope>NUCLEOTIDE SEQUENCE [LARGE SCALE GENOMIC DNA]</scope>
    <source>
        <strain evidence="9 10">DSM 17008</strain>
    </source>
</reference>
<dbReference type="InterPro" id="IPR000100">
    <property type="entry name" value="RNase_P"/>
</dbReference>
<dbReference type="InterPro" id="IPR014721">
    <property type="entry name" value="Ribsml_uS5_D2-typ_fold_subgr"/>
</dbReference>
<comment type="similarity">
    <text evidence="7">Belongs to the RnpA family.</text>
</comment>
<evidence type="ECO:0000313" key="9">
    <source>
        <dbReference type="EMBL" id="RKD68086.1"/>
    </source>
</evidence>
<evidence type="ECO:0000256" key="8">
    <source>
        <dbReference type="NCBIfam" id="TIGR00188"/>
    </source>
</evidence>
<evidence type="ECO:0000256" key="5">
    <source>
        <dbReference type="ARBA" id="ARBA00022801"/>
    </source>
</evidence>
<dbReference type="FunFam" id="3.30.230.10:FF:000021">
    <property type="entry name" value="Ribonuclease P protein component"/>
    <property type="match status" value="1"/>
</dbReference>
<dbReference type="Gene3D" id="3.30.230.10">
    <property type="match status" value="1"/>
</dbReference>
<keyword evidence="4 7" id="KW-0255">Endonuclease</keyword>
<dbReference type="GO" id="GO:0042781">
    <property type="term" value="F:3'-tRNA processing endoribonuclease activity"/>
    <property type="evidence" value="ECO:0007669"/>
    <property type="project" value="TreeGrafter"/>
</dbReference>
<organism evidence="9 10">
    <name type="scientific">Sinobaca qinghaiensis</name>
    <dbReference type="NCBI Taxonomy" id="342944"/>
    <lineage>
        <taxon>Bacteria</taxon>
        <taxon>Bacillati</taxon>
        <taxon>Bacillota</taxon>
        <taxon>Bacilli</taxon>
        <taxon>Bacillales</taxon>
        <taxon>Sporolactobacillaceae</taxon>
        <taxon>Sinobaca</taxon>
    </lineage>
</organism>
<evidence type="ECO:0000256" key="6">
    <source>
        <dbReference type="ARBA" id="ARBA00022884"/>
    </source>
</evidence>
<keyword evidence="3 7" id="KW-0540">Nuclease</keyword>
<dbReference type="SUPFAM" id="SSF54211">
    <property type="entry name" value="Ribosomal protein S5 domain 2-like"/>
    <property type="match status" value="1"/>
</dbReference>
<comment type="caution">
    <text evidence="9">The sequence shown here is derived from an EMBL/GenBank/DDBJ whole genome shotgun (WGS) entry which is preliminary data.</text>
</comment>
<dbReference type="GO" id="GO:0000049">
    <property type="term" value="F:tRNA binding"/>
    <property type="evidence" value="ECO:0007669"/>
    <property type="project" value="UniProtKB-UniRule"/>
</dbReference>
<comment type="catalytic activity">
    <reaction evidence="7">
        <text>Endonucleolytic cleavage of RNA, removing 5'-extranucleotides from tRNA precursor.</text>
        <dbReference type="EC" id="3.1.26.5"/>
    </reaction>
</comment>
<dbReference type="PANTHER" id="PTHR33992">
    <property type="entry name" value="RIBONUCLEASE P PROTEIN COMPONENT"/>
    <property type="match status" value="1"/>
</dbReference>
<keyword evidence="5 7" id="KW-0378">Hydrolase</keyword>
<keyword evidence="6 7" id="KW-0694">RNA-binding</keyword>
<comment type="function">
    <text evidence="1 7">RNaseP catalyzes the removal of the 5'-leader sequence from pre-tRNA to produce the mature 5'-terminus. It can also cleave other RNA substrates such as 4.5S RNA. The protein component plays an auxiliary but essential role in vivo by binding to the 5'-leader sequence and broadening the substrate specificity of the ribozyme.</text>
</comment>
<evidence type="ECO:0000256" key="4">
    <source>
        <dbReference type="ARBA" id="ARBA00022759"/>
    </source>
</evidence>
<dbReference type="Proteomes" id="UP000285120">
    <property type="component" value="Unassembled WGS sequence"/>
</dbReference>
<keyword evidence="10" id="KW-1185">Reference proteome</keyword>
<dbReference type="NCBIfam" id="TIGR00188">
    <property type="entry name" value="rnpA"/>
    <property type="match status" value="1"/>
</dbReference>
<comment type="subunit">
    <text evidence="7">Consists of a catalytic RNA component (M1 or rnpB) and a protein subunit.</text>
</comment>
<dbReference type="OrthoDB" id="9810867at2"/>
<evidence type="ECO:0000313" key="10">
    <source>
        <dbReference type="Proteomes" id="UP000285120"/>
    </source>
</evidence>
<dbReference type="RefSeq" id="WP_147419365.1">
    <property type="nucleotide sequence ID" value="NZ_RAPK01000013.1"/>
</dbReference>
<dbReference type="PROSITE" id="PS00648">
    <property type="entry name" value="RIBONUCLEASE_P"/>
    <property type="match status" value="1"/>
</dbReference>
<dbReference type="InterPro" id="IPR020539">
    <property type="entry name" value="RNase_P_CS"/>
</dbReference>
<dbReference type="EC" id="3.1.26.5" evidence="7 8"/>
<dbReference type="GO" id="GO:0001682">
    <property type="term" value="P:tRNA 5'-leader removal"/>
    <property type="evidence" value="ECO:0007669"/>
    <property type="project" value="UniProtKB-UniRule"/>
</dbReference>
<evidence type="ECO:0000256" key="7">
    <source>
        <dbReference type="HAMAP-Rule" id="MF_00227"/>
    </source>
</evidence>
<dbReference type="InterPro" id="IPR020568">
    <property type="entry name" value="Ribosomal_Su5_D2-typ_SF"/>
</dbReference>
<evidence type="ECO:0000256" key="2">
    <source>
        <dbReference type="ARBA" id="ARBA00022694"/>
    </source>
</evidence>
<gene>
    <name evidence="7" type="primary">rnpA</name>
    <name evidence="9" type="ORF">ATL39_3357</name>
</gene>
<name>A0A419UTZ5_9BACL</name>
<keyword evidence="2 7" id="KW-0819">tRNA processing</keyword>
<dbReference type="EMBL" id="RAPK01000013">
    <property type="protein sequence ID" value="RKD68086.1"/>
    <property type="molecule type" value="Genomic_DNA"/>
</dbReference>
<dbReference type="GO" id="GO:0004526">
    <property type="term" value="F:ribonuclease P activity"/>
    <property type="evidence" value="ECO:0007669"/>
    <property type="project" value="UniProtKB-UniRule"/>
</dbReference>
<evidence type="ECO:0000256" key="3">
    <source>
        <dbReference type="ARBA" id="ARBA00022722"/>
    </source>
</evidence>
<dbReference type="Pfam" id="PF00825">
    <property type="entry name" value="Ribonuclease_P"/>
    <property type="match status" value="1"/>
</dbReference>
<evidence type="ECO:0000256" key="1">
    <source>
        <dbReference type="ARBA" id="ARBA00002663"/>
    </source>
</evidence>
<dbReference type="HAMAP" id="MF_00227">
    <property type="entry name" value="RNase_P"/>
    <property type="match status" value="1"/>
</dbReference>
<proteinExistence type="inferred from homology"/>
<dbReference type="GO" id="GO:0030677">
    <property type="term" value="C:ribonuclease P complex"/>
    <property type="evidence" value="ECO:0007669"/>
    <property type="project" value="TreeGrafter"/>
</dbReference>